<dbReference type="EMBL" id="JAMKPW020000038">
    <property type="protein sequence ID" value="KAK8200684.1"/>
    <property type="molecule type" value="Genomic_DNA"/>
</dbReference>
<gene>
    <name evidence="1" type="ORF">M8818_005999</name>
</gene>
<reference evidence="1" key="1">
    <citation type="submission" date="2024-02" db="EMBL/GenBank/DDBJ databases">
        <title>Metagenome Assembled Genome of Zalaria obscura JY119.</title>
        <authorList>
            <person name="Vighnesh L."/>
            <person name="Jagadeeshwari U."/>
            <person name="Venkata Ramana C."/>
            <person name="Sasikala C."/>
        </authorList>
    </citation>
    <scope>NUCLEOTIDE SEQUENCE</scope>
    <source>
        <strain evidence="1">JY119</strain>
    </source>
</reference>
<organism evidence="1 2">
    <name type="scientific">Zalaria obscura</name>
    <dbReference type="NCBI Taxonomy" id="2024903"/>
    <lineage>
        <taxon>Eukaryota</taxon>
        <taxon>Fungi</taxon>
        <taxon>Dikarya</taxon>
        <taxon>Ascomycota</taxon>
        <taxon>Pezizomycotina</taxon>
        <taxon>Dothideomycetes</taxon>
        <taxon>Dothideomycetidae</taxon>
        <taxon>Dothideales</taxon>
        <taxon>Zalariaceae</taxon>
        <taxon>Zalaria</taxon>
    </lineage>
</organism>
<accession>A0ACC3S8H7</accession>
<name>A0ACC3S8H7_9PEZI</name>
<dbReference type="Proteomes" id="UP001320706">
    <property type="component" value="Unassembled WGS sequence"/>
</dbReference>
<evidence type="ECO:0000313" key="2">
    <source>
        <dbReference type="Proteomes" id="UP001320706"/>
    </source>
</evidence>
<sequence length="351" mass="39060">MWNNGGRRSFKREDYTVGIICALPLERTAVQAMLDVRHDLLPAASGDNNCYAYGSIGPHNVVVASLTRGEYGLVQAAGVAEDIRRSFPKIRFGLMVGIAGAIPRPHEGVDIRLGDIIVGSAEGKPSVVNYEFGKATRAGFEMRTEFAKPPPAIRRAIAALEADMPLKGPTYLLHLDAMLKKHPRLDNPYHRNHYFNQPAGLDHFFKASFPHPEGAGDCQYCTISPDTVEFRDARSLCRPPEGLESVRFIEFRKQDADVYYDYPLVHYGTIASSNTLVKDGRKRDTYWARIKRQTGAEALCFEMEAAGIDLLLSIPPQHVENAEVANDVMRKDPIPNRSEADFTNESFSAHL</sequence>
<proteinExistence type="predicted"/>
<protein>
    <submittedName>
        <fullName evidence="1">Uncharacterized protein</fullName>
    </submittedName>
</protein>
<comment type="caution">
    <text evidence="1">The sequence shown here is derived from an EMBL/GenBank/DDBJ whole genome shotgun (WGS) entry which is preliminary data.</text>
</comment>
<keyword evidence="2" id="KW-1185">Reference proteome</keyword>
<evidence type="ECO:0000313" key="1">
    <source>
        <dbReference type="EMBL" id="KAK8200684.1"/>
    </source>
</evidence>